<name>A0A2T7NXM4_POMCA</name>
<evidence type="ECO:0000313" key="2">
    <source>
        <dbReference type="Proteomes" id="UP000245119"/>
    </source>
</evidence>
<dbReference type="Proteomes" id="UP000245119">
    <property type="component" value="Linkage Group LG8"/>
</dbReference>
<organism evidence="1 2">
    <name type="scientific">Pomacea canaliculata</name>
    <name type="common">Golden apple snail</name>
    <dbReference type="NCBI Taxonomy" id="400727"/>
    <lineage>
        <taxon>Eukaryota</taxon>
        <taxon>Metazoa</taxon>
        <taxon>Spiralia</taxon>
        <taxon>Lophotrochozoa</taxon>
        <taxon>Mollusca</taxon>
        <taxon>Gastropoda</taxon>
        <taxon>Caenogastropoda</taxon>
        <taxon>Architaenioglossa</taxon>
        <taxon>Ampullarioidea</taxon>
        <taxon>Ampullariidae</taxon>
        <taxon>Pomacea</taxon>
    </lineage>
</organism>
<dbReference type="AlphaFoldDB" id="A0A2T7NXM4"/>
<sequence>MSTLDDADTDGVISSLNLKGLSSRLPQSQSHYGDANLPHERQGGVQNSSYFGDSGILSPSHPPTHSPASFCHLSLPAATADCSGVQVDQVLTPSVCICTWAVGWLMGGWPAIAHSPSRRFVTSSRPVRTPLVAGCRHKLSRSHFTTKGFALGHITQHTATSAAIQTSRSLHLPSTQHLSL</sequence>
<reference evidence="1 2" key="1">
    <citation type="submission" date="2018-04" db="EMBL/GenBank/DDBJ databases">
        <title>The genome of golden apple snail Pomacea canaliculata provides insight into stress tolerance and invasive adaptation.</title>
        <authorList>
            <person name="Liu C."/>
            <person name="Liu B."/>
            <person name="Ren Y."/>
            <person name="Zhang Y."/>
            <person name="Wang H."/>
            <person name="Li S."/>
            <person name="Jiang F."/>
            <person name="Yin L."/>
            <person name="Zhang G."/>
            <person name="Qian W."/>
            <person name="Fan W."/>
        </authorList>
    </citation>
    <scope>NUCLEOTIDE SEQUENCE [LARGE SCALE GENOMIC DNA]</scope>
    <source>
        <strain evidence="1">SZHN2017</strain>
        <tissue evidence="1">Muscle</tissue>
    </source>
</reference>
<dbReference type="EMBL" id="PZQS01000008">
    <property type="protein sequence ID" value="PVD25918.1"/>
    <property type="molecule type" value="Genomic_DNA"/>
</dbReference>
<comment type="caution">
    <text evidence="1">The sequence shown here is derived from an EMBL/GenBank/DDBJ whole genome shotgun (WGS) entry which is preliminary data.</text>
</comment>
<accession>A0A2T7NXM4</accession>
<proteinExistence type="predicted"/>
<gene>
    <name evidence="1" type="ORF">C0Q70_13582</name>
</gene>
<keyword evidence="2" id="KW-1185">Reference proteome</keyword>
<protein>
    <submittedName>
        <fullName evidence="1">Uncharacterized protein</fullName>
    </submittedName>
</protein>
<evidence type="ECO:0000313" key="1">
    <source>
        <dbReference type="EMBL" id="PVD25918.1"/>
    </source>
</evidence>